<keyword evidence="2" id="KW-1133">Transmembrane helix</keyword>
<dbReference type="PANTHER" id="PTHR37233">
    <property type="entry name" value="TRANSMEMBRANE PROTEIN"/>
    <property type="match status" value="1"/>
</dbReference>
<sequence length="206" mass="22733">MAASLSLVARFDPKSGNRCQNESRPGASVLNLRKSHPTSFPWMSKHQRPISFRLYVSDGDGVAIDTVDGTVPRPEAEPVQSSTPKSPPQSSSPRRSPLTARERLRAARILSRSTETKPLSTEMGSKVLEALKESEGGKRRRSGLPEAPTNLLDDSKRGLPKEGFTFQFPGGFDLFVIAFSFVFISSVMFATTYLVWKVGAIHFNEY</sequence>
<dbReference type="AlphaFoldDB" id="A0AAN7R4J2"/>
<name>A0AAN7R4J2_TRANT</name>
<organism evidence="3 4">
    <name type="scientific">Trapa natans</name>
    <name type="common">Water chestnut</name>
    <dbReference type="NCBI Taxonomy" id="22666"/>
    <lineage>
        <taxon>Eukaryota</taxon>
        <taxon>Viridiplantae</taxon>
        <taxon>Streptophyta</taxon>
        <taxon>Embryophyta</taxon>
        <taxon>Tracheophyta</taxon>
        <taxon>Spermatophyta</taxon>
        <taxon>Magnoliopsida</taxon>
        <taxon>eudicotyledons</taxon>
        <taxon>Gunneridae</taxon>
        <taxon>Pentapetalae</taxon>
        <taxon>rosids</taxon>
        <taxon>malvids</taxon>
        <taxon>Myrtales</taxon>
        <taxon>Lythraceae</taxon>
        <taxon>Trapa</taxon>
    </lineage>
</organism>
<feature type="region of interest" description="Disordered" evidence="1">
    <location>
        <begin position="131"/>
        <end position="155"/>
    </location>
</feature>
<evidence type="ECO:0000313" key="4">
    <source>
        <dbReference type="Proteomes" id="UP001346149"/>
    </source>
</evidence>
<feature type="region of interest" description="Disordered" evidence="1">
    <location>
        <begin position="65"/>
        <end position="100"/>
    </location>
</feature>
<reference evidence="3 4" key="1">
    <citation type="journal article" date="2023" name="Hortic Res">
        <title>Pangenome of water caltrop reveals structural variations and asymmetric subgenome divergence after allopolyploidization.</title>
        <authorList>
            <person name="Zhang X."/>
            <person name="Chen Y."/>
            <person name="Wang L."/>
            <person name="Yuan Y."/>
            <person name="Fang M."/>
            <person name="Shi L."/>
            <person name="Lu R."/>
            <person name="Comes H.P."/>
            <person name="Ma Y."/>
            <person name="Chen Y."/>
            <person name="Huang G."/>
            <person name="Zhou Y."/>
            <person name="Zheng Z."/>
            <person name="Qiu Y."/>
        </authorList>
    </citation>
    <scope>NUCLEOTIDE SEQUENCE [LARGE SCALE GENOMIC DNA]</scope>
    <source>
        <strain evidence="3">F231</strain>
    </source>
</reference>
<keyword evidence="2" id="KW-0812">Transmembrane</keyword>
<keyword evidence="4" id="KW-1185">Reference proteome</keyword>
<dbReference type="Proteomes" id="UP001346149">
    <property type="component" value="Unassembled WGS sequence"/>
</dbReference>
<protein>
    <submittedName>
        <fullName evidence="3">Uncharacterized protein</fullName>
    </submittedName>
</protein>
<comment type="caution">
    <text evidence="3">The sequence shown here is derived from an EMBL/GenBank/DDBJ whole genome shotgun (WGS) entry which is preliminary data.</text>
</comment>
<keyword evidence="2" id="KW-0472">Membrane</keyword>
<evidence type="ECO:0000313" key="3">
    <source>
        <dbReference type="EMBL" id="KAK4792079.1"/>
    </source>
</evidence>
<gene>
    <name evidence="3" type="ORF">SAY86_022514</name>
</gene>
<dbReference type="PANTHER" id="PTHR37233:SF2">
    <property type="entry name" value="TRANSMEMBRANE PROTEIN"/>
    <property type="match status" value="1"/>
</dbReference>
<accession>A0AAN7R4J2</accession>
<dbReference type="EMBL" id="JAXQNO010000008">
    <property type="protein sequence ID" value="KAK4792079.1"/>
    <property type="molecule type" value="Genomic_DNA"/>
</dbReference>
<evidence type="ECO:0000256" key="1">
    <source>
        <dbReference type="SAM" id="MobiDB-lite"/>
    </source>
</evidence>
<evidence type="ECO:0000256" key="2">
    <source>
        <dbReference type="SAM" id="Phobius"/>
    </source>
</evidence>
<dbReference type="GO" id="GO:0009535">
    <property type="term" value="C:chloroplast thylakoid membrane"/>
    <property type="evidence" value="ECO:0007669"/>
    <property type="project" value="TreeGrafter"/>
</dbReference>
<feature type="transmembrane region" description="Helical" evidence="2">
    <location>
        <begin position="174"/>
        <end position="196"/>
    </location>
</feature>
<proteinExistence type="predicted"/>
<feature type="compositionally biased region" description="Low complexity" evidence="1">
    <location>
        <begin position="78"/>
        <end position="97"/>
    </location>
</feature>